<dbReference type="InterPro" id="IPR036779">
    <property type="entry name" value="LysM_dom_sf"/>
</dbReference>
<dbReference type="InterPro" id="IPR041704">
    <property type="entry name" value="CFLE_GH18"/>
</dbReference>
<gene>
    <name evidence="6" type="ORF">ACFFGV_05510</name>
</gene>
<dbReference type="InterPro" id="IPR001223">
    <property type="entry name" value="Glyco_hydro18_cat"/>
</dbReference>
<dbReference type="Gene3D" id="3.10.50.10">
    <property type="match status" value="1"/>
</dbReference>
<evidence type="ECO:0000259" key="4">
    <source>
        <dbReference type="PROSITE" id="PS51782"/>
    </source>
</evidence>
<dbReference type="CDD" id="cd02874">
    <property type="entry name" value="GH18_CFLE_spore_hydrolase"/>
    <property type="match status" value="1"/>
</dbReference>
<dbReference type="SUPFAM" id="SSF54106">
    <property type="entry name" value="LysM domain"/>
    <property type="match status" value="2"/>
</dbReference>
<dbReference type="Pfam" id="PF00704">
    <property type="entry name" value="Glyco_hydro_18"/>
    <property type="match status" value="1"/>
</dbReference>
<organism evidence="6 7">
    <name type="scientific">Pontibacillus salicampi</name>
    <dbReference type="NCBI Taxonomy" id="1449801"/>
    <lineage>
        <taxon>Bacteria</taxon>
        <taxon>Bacillati</taxon>
        <taxon>Bacillota</taxon>
        <taxon>Bacilli</taxon>
        <taxon>Bacillales</taxon>
        <taxon>Bacillaceae</taxon>
        <taxon>Pontibacillus</taxon>
    </lineage>
</organism>
<accession>A0ABV6LKZ7</accession>
<evidence type="ECO:0000313" key="6">
    <source>
        <dbReference type="EMBL" id="MFC0523051.1"/>
    </source>
</evidence>
<dbReference type="RefSeq" id="WP_377345585.1">
    <property type="nucleotide sequence ID" value="NZ_JBHLTP010000003.1"/>
</dbReference>
<dbReference type="InterPro" id="IPR011583">
    <property type="entry name" value="Chitinase_II/V-like_cat"/>
</dbReference>
<keyword evidence="3" id="KW-0732">Signal</keyword>
<dbReference type="PROSITE" id="PS51910">
    <property type="entry name" value="GH18_2"/>
    <property type="match status" value="1"/>
</dbReference>
<keyword evidence="7" id="KW-1185">Reference proteome</keyword>
<dbReference type="Gene3D" id="3.20.20.80">
    <property type="entry name" value="Glycosidases"/>
    <property type="match status" value="1"/>
</dbReference>
<feature type="chain" id="PRO_5046437502" evidence="3">
    <location>
        <begin position="24"/>
        <end position="441"/>
    </location>
</feature>
<dbReference type="Proteomes" id="UP001589836">
    <property type="component" value="Unassembled WGS sequence"/>
</dbReference>
<evidence type="ECO:0000256" key="2">
    <source>
        <dbReference type="ARBA" id="ARBA00023295"/>
    </source>
</evidence>
<protein>
    <submittedName>
        <fullName evidence="6">Glycosyl hydrolase family 18 protein</fullName>
    </submittedName>
</protein>
<sequence length="441" mass="49877">MKMKICMFTFLFSILLFASHANASVIYTVQKGDTLGEIAKSYKTSISYLQKINGIENAGQLIPGQALFIPGETYIVRQGDSLWKLANLHQTSVRKLEELNGIKETSIQTGTRLVIPQGEKRLVDVGAFFVPSTPENNSTILKEYNKFLTSSGVFEYHPDETGRLSTLHGEDSIKKNWKSGLIPYATLTNLSSQGFDPDLVHRLLSDKTKESRLIEEIATVIHDKQFKGIIIDFEGIHEKDRDLFNTFIAKLNKRLDKIGGELGIAVPPKQGDAIPVHSSAYDYQTLGKHVDFMFIMTYDWHWPGGDAGPIAPIKEVKKTLDYAVTVLPKEKIFLGLAMYAYDWTITPDGEKGVAYSQKEAMNKAVHRAKEVHYDYESAAPWYRYKDSNGIVHEVWFEDARSILPKYRLVKQYELAGLGGWKIGLRFPQAGYLLTEEFHIKK</sequence>
<dbReference type="SUPFAM" id="SSF51445">
    <property type="entry name" value="(Trans)glycosidases"/>
    <property type="match status" value="1"/>
</dbReference>
<dbReference type="EMBL" id="JBHLTP010000003">
    <property type="protein sequence ID" value="MFC0523051.1"/>
    <property type="molecule type" value="Genomic_DNA"/>
</dbReference>
<comment type="caution">
    <text evidence="6">The sequence shown here is derived from an EMBL/GenBank/DDBJ whole genome shotgun (WGS) entry which is preliminary data.</text>
</comment>
<dbReference type="InterPro" id="IPR029070">
    <property type="entry name" value="Chitinase_insertion_sf"/>
</dbReference>
<keyword evidence="1 6" id="KW-0378">Hydrolase</keyword>
<evidence type="ECO:0000256" key="1">
    <source>
        <dbReference type="ARBA" id="ARBA00022801"/>
    </source>
</evidence>
<dbReference type="GO" id="GO:0016787">
    <property type="term" value="F:hydrolase activity"/>
    <property type="evidence" value="ECO:0007669"/>
    <property type="project" value="UniProtKB-KW"/>
</dbReference>
<dbReference type="Gene3D" id="3.10.350.10">
    <property type="entry name" value="LysM domain"/>
    <property type="match status" value="2"/>
</dbReference>
<dbReference type="SMART" id="SM00257">
    <property type="entry name" value="LysM"/>
    <property type="match status" value="2"/>
</dbReference>
<reference evidence="6 7" key="1">
    <citation type="submission" date="2024-09" db="EMBL/GenBank/DDBJ databases">
        <authorList>
            <person name="Sun Q."/>
            <person name="Mori K."/>
        </authorList>
    </citation>
    <scope>NUCLEOTIDE SEQUENCE [LARGE SCALE GENOMIC DNA]</scope>
    <source>
        <strain evidence="6 7">NCAIM B.02529</strain>
    </source>
</reference>
<dbReference type="Pfam" id="PF01476">
    <property type="entry name" value="LysM"/>
    <property type="match status" value="2"/>
</dbReference>
<dbReference type="InterPro" id="IPR017853">
    <property type="entry name" value="GH"/>
</dbReference>
<evidence type="ECO:0000259" key="5">
    <source>
        <dbReference type="PROSITE" id="PS51910"/>
    </source>
</evidence>
<feature type="domain" description="LysM" evidence="4">
    <location>
        <begin position="25"/>
        <end position="69"/>
    </location>
</feature>
<dbReference type="InterPro" id="IPR018392">
    <property type="entry name" value="LysM"/>
</dbReference>
<evidence type="ECO:0000256" key="3">
    <source>
        <dbReference type="SAM" id="SignalP"/>
    </source>
</evidence>
<keyword evidence="2" id="KW-0326">Glycosidase</keyword>
<evidence type="ECO:0000313" key="7">
    <source>
        <dbReference type="Proteomes" id="UP001589836"/>
    </source>
</evidence>
<dbReference type="CDD" id="cd00118">
    <property type="entry name" value="LysM"/>
    <property type="match status" value="2"/>
</dbReference>
<feature type="domain" description="GH18" evidence="5">
    <location>
        <begin position="123"/>
        <end position="441"/>
    </location>
</feature>
<proteinExistence type="predicted"/>
<feature type="domain" description="LysM" evidence="4">
    <location>
        <begin position="72"/>
        <end position="115"/>
    </location>
</feature>
<dbReference type="PROSITE" id="PS51782">
    <property type="entry name" value="LYSM"/>
    <property type="match status" value="2"/>
</dbReference>
<dbReference type="SMART" id="SM00636">
    <property type="entry name" value="Glyco_18"/>
    <property type="match status" value="1"/>
</dbReference>
<dbReference type="PANTHER" id="PTHR46066:SF2">
    <property type="entry name" value="CHITINASE DOMAIN-CONTAINING PROTEIN 1"/>
    <property type="match status" value="1"/>
</dbReference>
<feature type="signal peptide" evidence="3">
    <location>
        <begin position="1"/>
        <end position="23"/>
    </location>
</feature>
<dbReference type="PANTHER" id="PTHR46066">
    <property type="entry name" value="CHITINASE DOMAIN-CONTAINING PROTEIN 1 FAMILY MEMBER"/>
    <property type="match status" value="1"/>
</dbReference>
<name>A0ABV6LKZ7_9BACI</name>